<keyword evidence="7" id="KW-1185">Reference proteome</keyword>
<dbReference type="GO" id="GO:0051536">
    <property type="term" value="F:iron-sulfur cluster binding"/>
    <property type="evidence" value="ECO:0007669"/>
    <property type="project" value="UniProtKB-KW"/>
</dbReference>
<protein>
    <submittedName>
        <fullName evidence="6">Anaerobic selenocysteine-containing dehydrogenase</fullName>
    </submittedName>
</protein>
<evidence type="ECO:0000256" key="3">
    <source>
        <dbReference type="ARBA" id="ARBA00023004"/>
    </source>
</evidence>
<dbReference type="GO" id="GO:0046872">
    <property type="term" value="F:metal ion binding"/>
    <property type="evidence" value="ECO:0007669"/>
    <property type="project" value="UniProtKB-KW"/>
</dbReference>
<evidence type="ECO:0000313" key="7">
    <source>
        <dbReference type="Proteomes" id="UP000192783"/>
    </source>
</evidence>
<accession>A0A1W1X0E1</accession>
<dbReference type="GO" id="GO:0018818">
    <property type="term" value="F:acetylene hydratase activity"/>
    <property type="evidence" value="ECO:0007669"/>
    <property type="project" value="InterPro"/>
</dbReference>
<dbReference type="SUPFAM" id="SSF53706">
    <property type="entry name" value="Formate dehydrogenase/DMSO reductase, domains 1-3"/>
    <property type="match status" value="1"/>
</dbReference>
<keyword evidence="3" id="KW-0408">Iron</keyword>
<name>A0A1W1X0E1_9BACT</name>
<keyword evidence="2" id="KW-0479">Metal-binding</keyword>
<evidence type="ECO:0000256" key="2">
    <source>
        <dbReference type="ARBA" id="ARBA00022723"/>
    </source>
</evidence>
<dbReference type="PANTHER" id="PTHR43742">
    <property type="entry name" value="TRIMETHYLAMINE-N-OXIDE REDUCTASE"/>
    <property type="match status" value="1"/>
</dbReference>
<dbReference type="Gene3D" id="2.40.40.20">
    <property type="match status" value="1"/>
</dbReference>
<evidence type="ECO:0000259" key="5">
    <source>
        <dbReference type="PROSITE" id="PS51669"/>
    </source>
</evidence>
<dbReference type="OrthoDB" id="9810782at2"/>
<dbReference type="InterPro" id="IPR006656">
    <property type="entry name" value="Mopterin_OxRdtase"/>
</dbReference>
<dbReference type="Gene3D" id="3.40.228.10">
    <property type="entry name" value="Dimethylsulfoxide Reductase, domain 2"/>
    <property type="match status" value="1"/>
</dbReference>
<comment type="similarity">
    <text evidence="1">Belongs to the prokaryotic molybdopterin-containing oxidoreductase family.</text>
</comment>
<evidence type="ECO:0000313" key="6">
    <source>
        <dbReference type="EMBL" id="SMC17357.1"/>
    </source>
</evidence>
<dbReference type="Gene3D" id="3.40.50.740">
    <property type="match status" value="1"/>
</dbReference>
<dbReference type="EMBL" id="FWXF01000001">
    <property type="protein sequence ID" value="SMC17357.1"/>
    <property type="molecule type" value="Genomic_DNA"/>
</dbReference>
<gene>
    <name evidence="6" type="ORF">SAMN02746041_00298</name>
</gene>
<dbReference type="SMART" id="SM00926">
    <property type="entry name" value="Molybdop_Fe4S4"/>
    <property type="match status" value="1"/>
</dbReference>
<dbReference type="PANTHER" id="PTHR43742:SF6">
    <property type="entry name" value="OXIDOREDUCTASE YYAE-RELATED"/>
    <property type="match status" value="1"/>
</dbReference>
<dbReference type="InterPro" id="IPR037949">
    <property type="entry name" value="MopB_CT_Acetylene-hydratase"/>
</dbReference>
<dbReference type="STRING" id="1121390.SAMN02746041_00298"/>
<dbReference type="GO" id="GO:0016491">
    <property type="term" value="F:oxidoreductase activity"/>
    <property type="evidence" value="ECO:0007669"/>
    <property type="project" value="InterPro"/>
</dbReference>
<dbReference type="RefSeq" id="WP_084055766.1">
    <property type="nucleotide sequence ID" value="NZ_FWXF01000001.1"/>
</dbReference>
<dbReference type="InterPro" id="IPR006963">
    <property type="entry name" value="Mopterin_OxRdtase_4Fe-4S_dom"/>
</dbReference>
<dbReference type="PROSITE" id="PS51669">
    <property type="entry name" value="4FE4S_MOW_BIS_MGD"/>
    <property type="match status" value="1"/>
</dbReference>
<dbReference type="SUPFAM" id="SSF50692">
    <property type="entry name" value="ADC-like"/>
    <property type="match status" value="1"/>
</dbReference>
<evidence type="ECO:0000256" key="1">
    <source>
        <dbReference type="ARBA" id="ARBA00010312"/>
    </source>
</evidence>
<dbReference type="Gene3D" id="2.20.25.90">
    <property type="entry name" value="ADC-like domains"/>
    <property type="match status" value="1"/>
</dbReference>
<dbReference type="Pfam" id="PF01568">
    <property type="entry name" value="Molydop_binding"/>
    <property type="match status" value="1"/>
</dbReference>
<dbReference type="AlphaFoldDB" id="A0A1W1X0E1"/>
<dbReference type="Pfam" id="PF00384">
    <property type="entry name" value="Molybdopterin"/>
    <property type="match status" value="1"/>
</dbReference>
<dbReference type="Proteomes" id="UP000192783">
    <property type="component" value="Unassembled WGS sequence"/>
</dbReference>
<organism evidence="6 7">
    <name type="scientific">Desulfacinum hydrothermale DSM 13146</name>
    <dbReference type="NCBI Taxonomy" id="1121390"/>
    <lineage>
        <taxon>Bacteria</taxon>
        <taxon>Pseudomonadati</taxon>
        <taxon>Thermodesulfobacteriota</taxon>
        <taxon>Syntrophobacteria</taxon>
        <taxon>Syntrophobacterales</taxon>
        <taxon>Syntrophobacteraceae</taxon>
        <taxon>Desulfacinum</taxon>
    </lineage>
</organism>
<sequence>MSNGWFSTHCARFDHGGCGLKVQVQNGRLTQVVADPHDPFSRGWACPKGLSAAERLESPHRLRTPLKRKGARGSGQWEEIGWDEALDRLASAFQKAMADSGPEAVAFAQGAPKGPEFFLLLRLANLLQCPNVAGTQHVCHMPREQMALVTCGFFPVADLEGPTRCILLWGSNPMRTNEEGVLGGHLKSALDRGARLVVVDPYRTALAERADMWLPIRPGTDDFLALGFLHVILAEGLADTAFVDAWTVGLEDLARAVEPYTPERVAQACWIEREELVNAARLYATSRPACLQWGNAVEHTPNSAAACQALVHLMAVTGNLEEPGGNIRAQAPRLLRLSEFMALDAFPGRPRKLLNHHHGIIPRLISVPGWMLIRSILDQSPYPIRCLYTQGTNPMMTYSDADSVREALCRLDFLAVADQVLTPTAALADLVLPVALPMEMNDLGHYGLPHGFVTARPKLVDPPPECRSDLWILNEWGKRMGFQDRFWDRPEDILDAILAPSGLSYEDFREKGVLFGPRKVRTYMGKGFKTPSGKVELRSSLLEKWGFAPLPRAREPQPLSDAFPLLLTSRKPKDFFHSAYRHLERLRRRHPEPRVHLHPQTARERGIREGQKVLVETPWGAMTQAAHLTERVHPKVILADYGWWFPERTEDPLRGWAEANVNRLTPVDETDPVMATPQVRALPCRIRNP</sequence>
<dbReference type="InterPro" id="IPR050612">
    <property type="entry name" value="Prok_Mopterin_Oxidored"/>
</dbReference>
<keyword evidence="4" id="KW-0411">Iron-sulfur</keyword>
<evidence type="ECO:0000256" key="4">
    <source>
        <dbReference type="ARBA" id="ARBA00023014"/>
    </source>
</evidence>
<dbReference type="GO" id="GO:0043546">
    <property type="term" value="F:molybdopterin cofactor binding"/>
    <property type="evidence" value="ECO:0007669"/>
    <property type="project" value="InterPro"/>
</dbReference>
<reference evidence="6 7" key="1">
    <citation type="submission" date="2017-04" db="EMBL/GenBank/DDBJ databases">
        <authorList>
            <person name="Afonso C.L."/>
            <person name="Miller P.J."/>
            <person name="Scott M.A."/>
            <person name="Spackman E."/>
            <person name="Goraichik I."/>
            <person name="Dimitrov K.M."/>
            <person name="Suarez D.L."/>
            <person name="Swayne D.E."/>
        </authorList>
    </citation>
    <scope>NUCLEOTIDE SEQUENCE [LARGE SCALE GENOMIC DNA]</scope>
    <source>
        <strain evidence="6 7">DSM 13146</strain>
    </source>
</reference>
<feature type="domain" description="4Fe-4S Mo/W bis-MGD-type" evidence="5">
    <location>
        <begin position="3"/>
        <end position="60"/>
    </location>
</feature>
<proteinExistence type="inferred from homology"/>
<dbReference type="InterPro" id="IPR006657">
    <property type="entry name" value="MoPterin_dinucl-bd_dom"/>
</dbReference>
<dbReference type="Pfam" id="PF04879">
    <property type="entry name" value="Molybdop_Fe4S4"/>
    <property type="match status" value="1"/>
</dbReference>
<dbReference type="InterPro" id="IPR009010">
    <property type="entry name" value="Asp_de-COase-like_dom_sf"/>
</dbReference>
<dbReference type="CDD" id="cd02781">
    <property type="entry name" value="MopB_CT_Acetylene-hydratase"/>
    <property type="match status" value="1"/>
</dbReference>